<sequence>MRLLNSATLALEEFPGATPEYAILSHRWLDGEVSLKDMQDGKATAKAGYTKIKQCCEQASKDGLKYAWVDTCCIDKSSSAELNEAINSMYRWYQEAKVCYAYLSDVSTSDLASDDTSFRASAWFTRGWTLQELTAPAIVEFYNASWQKIGTKEDLKGILCDITNIDIAMLEGGDPDDFSVAKRMSWASMRTTTRPEDRAYSLLGLFGVNMPMLYGEGDRAFVRLQEEIMKHSDDQSIFAWKRDGTSKWRAGLLAKSPSEFKECSNVVRATVPWSRSPYSVSNKGLSIEWPMVPWAMETYLVALDCQFENEPNSRIGIYLQLLEEESQFSRVPLDGKDSRIFPSKYVDRVIYKTLYVRQKDRPAPAVDRLYGFWIRTLPTPISTEDVEGNGRRASRVNALMPWSDEDRILRMPTGSRGTAGSIWYNRGENKSTPLKLGFDLDFNPICQWGGRISSPVKPPLYPGTREAELHPSWMDAPSTTEWMHRGNRLKQYNGISGVRTRILMTDQIVNGTRMWVVDIVDMDGRPYHSTAICDGCNNHIFGVRYKCRDCADFDYCDVCHGRSGQTHPGHEFEAIETPLS</sequence>
<dbReference type="Pfam" id="PF06985">
    <property type="entry name" value="HET"/>
    <property type="match status" value="1"/>
</dbReference>
<dbReference type="SUPFAM" id="SSF57850">
    <property type="entry name" value="RING/U-box"/>
    <property type="match status" value="1"/>
</dbReference>
<dbReference type="InterPro" id="IPR010730">
    <property type="entry name" value="HET"/>
</dbReference>
<dbReference type="InterPro" id="IPR043145">
    <property type="entry name" value="Znf_ZZ_sf"/>
</dbReference>
<dbReference type="PANTHER" id="PTHR10622:SF10">
    <property type="entry name" value="HET DOMAIN-CONTAINING PROTEIN"/>
    <property type="match status" value="1"/>
</dbReference>
<dbReference type="OrthoDB" id="4955925at2759"/>
<proteinExistence type="predicted"/>
<dbReference type="EMBL" id="LSBJ02000008">
    <property type="protein sequence ID" value="OAQ60687.1"/>
    <property type="molecule type" value="Genomic_DNA"/>
</dbReference>
<organism evidence="6 7">
    <name type="scientific">Pochonia chlamydosporia 170</name>
    <dbReference type="NCBI Taxonomy" id="1380566"/>
    <lineage>
        <taxon>Eukaryota</taxon>
        <taxon>Fungi</taxon>
        <taxon>Dikarya</taxon>
        <taxon>Ascomycota</taxon>
        <taxon>Pezizomycotina</taxon>
        <taxon>Sordariomycetes</taxon>
        <taxon>Hypocreomycetidae</taxon>
        <taxon>Hypocreales</taxon>
        <taxon>Clavicipitaceae</taxon>
        <taxon>Pochonia</taxon>
    </lineage>
</organism>
<dbReference type="STRING" id="1380566.A0A179F5I3"/>
<accession>A0A179F5I3</accession>
<evidence type="ECO:0000256" key="2">
    <source>
        <dbReference type="ARBA" id="ARBA00022771"/>
    </source>
</evidence>
<gene>
    <name evidence="6" type="ORF">VFPPC_06796</name>
</gene>
<dbReference type="InterPro" id="IPR058525">
    <property type="entry name" value="DUF8212"/>
</dbReference>
<dbReference type="GO" id="GO:0008270">
    <property type="term" value="F:zinc ion binding"/>
    <property type="evidence" value="ECO:0007669"/>
    <property type="project" value="UniProtKB-KW"/>
</dbReference>
<dbReference type="RefSeq" id="XP_018138565.1">
    <property type="nucleotide sequence ID" value="XM_018285770.1"/>
</dbReference>
<feature type="domain" description="ZZ-type" evidence="5">
    <location>
        <begin position="528"/>
        <end position="580"/>
    </location>
</feature>
<keyword evidence="3" id="KW-0862">Zinc</keyword>
<dbReference type="GeneID" id="28849764"/>
<evidence type="ECO:0000256" key="4">
    <source>
        <dbReference type="PROSITE-ProRule" id="PRU00228"/>
    </source>
</evidence>
<protein>
    <submittedName>
        <fullName evidence="6">HET domain-containing protein</fullName>
    </submittedName>
</protein>
<reference evidence="6 7" key="1">
    <citation type="journal article" date="2016" name="PLoS Pathog.">
        <title>Biosynthesis of antibiotic leucinostatins in bio-control fungus Purpureocillium lilacinum and their inhibition on phytophthora revealed by genome mining.</title>
        <authorList>
            <person name="Wang G."/>
            <person name="Liu Z."/>
            <person name="Lin R."/>
            <person name="Li E."/>
            <person name="Mao Z."/>
            <person name="Ling J."/>
            <person name="Yang Y."/>
            <person name="Yin W.B."/>
            <person name="Xie B."/>
        </authorList>
    </citation>
    <scope>NUCLEOTIDE SEQUENCE [LARGE SCALE GENOMIC DNA]</scope>
    <source>
        <strain evidence="6">170</strain>
    </source>
</reference>
<dbReference type="AlphaFoldDB" id="A0A179F5I3"/>
<evidence type="ECO:0000256" key="3">
    <source>
        <dbReference type="ARBA" id="ARBA00022833"/>
    </source>
</evidence>
<keyword evidence="1" id="KW-0479">Metal-binding</keyword>
<dbReference type="Pfam" id="PF00569">
    <property type="entry name" value="ZZ"/>
    <property type="match status" value="1"/>
</dbReference>
<dbReference type="KEGG" id="pchm:VFPPC_06796"/>
<dbReference type="PANTHER" id="PTHR10622">
    <property type="entry name" value="HET DOMAIN-CONTAINING PROTEIN"/>
    <property type="match status" value="1"/>
</dbReference>
<dbReference type="InterPro" id="IPR000433">
    <property type="entry name" value="Znf_ZZ"/>
</dbReference>
<keyword evidence="2 4" id="KW-0863">Zinc-finger</keyword>
<name>A0A179F5I3_METCM</name>
<dbReference type="CDD" id="cd02340">
    <property type="entry name" value="ZZ_NBR1_like"/>
    <property type="match status" value="1"/>
</dbReference>
<evidence type="ECO:0000313" key="7">
    <source>
        <dbReference type="Proteomes" id="UP000078397"/>
    </source>
</evidence>
<comment type="caution">
    <text evidence="6">The sequence shown here is derived from an EMBL/GenBank/DDBJ whole genome shotgun (WGS) entry which is preliminary data.</text>
</comment>
<keyword evidence="7" id="KW-1185">Reference proteome</keyword>
<dbReference type="Gene3D" id="3.30.60.90">
    <property type="match status" value="1"/>
</dbReference>
<dbReference type="Pfam" id="PF26640">
    <property type="entry name" value="DUF8212"/>
    <property type="match status" value="1"/>
</dbReference>
<dbReference type="Proteomes" id="UP000078397">
    <property type="component" value="Unassembled WGS sequence"/>
</dbReference>
<dbReference type="PROSITE" id="PS50135">
    <property type="entry name" value="ZF_ZZ_2"/>
    <property type="match status" value="1"/>
</dbReference>
<evidence type="ECO:0000313" key="6">
    <source>
        <dbReference type="EMBL" id="OAQ60687.1"/>
    </source>
</evidence>
<evidence type="ECO:0000256" key="1">
    <source>
        <dbReference type="ARBA" id="ARBA00022723"/>
    </source>
</evidence>
<dbReference type="SMART" id="SM00291">
    <property type="entry name" value="ZnF_ZZ"/>
    <property type="match status" value="1"/>
</dbReference>
<evidence type="ECO:0000259" key="5">
    <source>
        <dbReference type="PROSITE" id="PS50135"/>
    </source>
</evidence>